<evidence type="ECO:0000313" key="3">
    <source>
        <dbReference type="Proteomes" id="UP001596415"/>
    </source>
</evidence>
<proteinExistence type="predicted"/>
<accession>A0ABW2MQE0</accession>
<dbReference type="EMBL" id="JBHTBN010000001">
    <property type="protein sequence ID" value="MFC7356574.1"/>
    <property type="molecule type" value="Genomic_DNA"/>
</dbReference>
<evidence type="ECO:0000256" key="1">
    <source>
        <dbReference type="SAM" id="SignalP"/>
    </source>
</evidence>
<sequence>MKRLLINTLAFCALFSLVVLGVNAQVGINTTNPNGILDVNSSTQGIVLPRVALTATNVALPVQNPQGGNLAPGTVVYNTSTTSTGTNDVNRGIYVWNGTEWYNKFTKKDATIVKQTSFFQPSSTAGYENVPNLTSKTFTPLYSGTYKIEVSVNFGSGYVANNNADDADVAAQEGNFRFTFNGTDYNIPAKANASLNTSGTRYYAIWEQFSVVEYIDLTAGTNYSYNLAFDLFDSPGFENNGASGDGLGYIGIPDHVPCSVEFTYIGN</sequence>
<dbReference type="Proteomes" id="UP001596415">
    <property type="component" value="Unassembled WGS sequence"/>
</dbReference>
<feature type="signal peptide" evidence="1">
    <location>
        <begin position="1"/>
        <end position="24"/>
    </location>
</feature>
<organism evidence="2 3">
    <name type="scientific">Jejudonia soesokkakensis</name>
    <dbReference type="NCBI Taxonomy" id="1323432"/>
    <lineage>
        <taxon>Bacteria</taxon>
        <taxon>Pseudomonadati</taxon>
        <taxon>Bacteroidota</taxon>
        <taxon>Flavobacteriia</taxon>
        <taxon>Flavobacteriales</taxon>
        <taxon>Flavobacteriaceae</taxon>
        <taxon>Jejudonia</taxon>
    </lineage>
</organism>
<gene>
    <name evidence="2" type="ORF">ACFQO1_02655</name>
</gene>
<evidence type="ECO:0008006" key="4">
    <source>
        <dbReference type="Google" id="ProtNLM"/>
    </source>
</evidence>
<comment type="caution">
    <text evidence="2">The sequence shown here is derived from an EMBL/GenBank/DDBJ whole genome shotgun (WGS) entry which is preliminary data.</text>
</comment>
<feature type="chain" id="PRO_5045142877" description="PA14 domain-containing protein" evidence="1">
    <location>
        <begin position="25"/>
        <end position="267"/>
    </location>
</feature>
<keyword evidence="1" id="KW-0732">Signal</keyword>
<dbReference type="RefSeq" id="WP_380216423.1">
    <property type="nucleotide sequence ID" value="NZ_JBHTBN010000001.1"/>
</dbReference>
<evidence type="ECO:0000313" key="2">
    <source>
        <dbReference type="EMBL" id="MFC7356574.1"/>
    </source>
</evidence>
<reference evidence="3" key="1">
    <citation type="journal article" date="2019" name="Int. J. Syst. Evol. Microbiol.">
        <title>The Global Catalogue of Microorganisms (GCM) 10K type strain sequencing project: providing services to taxonomists for standard genome sequencing and annotation.</title>
        <authorList>
            <consortium name="The Broad Institute Genomics Platform"/>
            <consortium name="The Broad Institute Genome Sequencing Center for Infectious Disease"/>
            <person name="Wu L."/>
            <person name="Ma J."/>
        </authorList>
    </citation>
    <scope>NUCLEOTIDE SEQUENCE [LARGE SCALE GENOMIC DNA]</scope>
    <source>
        <strain evidence="3">CGMCC 1.16306</strain>
    </source>
</reference>
<protein>
    <recommendedName>
        <fullName evidence="4">PA14 domain-containing protein</fullName>
    </recommendedName>
</protein>
<name>A0ABW2MQE0_9FLAO</name>
<keyword evidence="3" id="KW-1185">Reference proteome</keyword>